<keyword evidence="1" id="KW-1133">Transmembrane helix</keyword>
<keyword evidence="2" id="KW-0732">Signal</keyword>
<feature type="transmembrane region" description="Helical" evidence="1">
    <location>
        <begin position="175"/>
        <end position="197"/>
    </location>
</feature>
<keyword evidence="1" id="KW-0812">Transmembrane</keyword>
<gene>
    <name evidence="3" type="ORF">AB1Y20_002223</name>
</gene>
<feature type="chain" id="PRO_5044329083" evidence="2">
    <location>
        <begin position="23"/>
        <end position="201"/>
    </location>
</feature>
<reference evidence="3 4" key="1">
    <citation type="journal article" date="2024" name="Science">
        <title>Giant polyketide synthase enzymes in the biosynthesis of giant marine polyether toxins.</title>
        <authorList>
            <person name="Fallon T.R."/>
            <person name="Shende V.V."/>
            <person name="Wierzbicki I.H."/>
            <person name="Pendleton A.L."/>
            <person name="Watervoot N.F."/>
            <person name="Auber R.P."/>
            <person name="Gonzalez D.J."/>
            <person name="Wisecaver J.H."/>
            <person name="Moore B.S."/>
        </authorList>
    </citation>
    <scope>NUCLEOTIDE SEQUENCE [LARGE SCALE GENOMIC DNA]</scope>
    <source>
        <strain evidence="3 4">12B1</strain>
    </source>
</reference>
<protein>
    <submittedName>
        <fullName evidence="3">Uncharacterized protein</fullName>
    </submittedName>
</protein>
<dbReference type="EMBL" id="JBGBPQ010000011">
    <property type="protein sequence ID" value="KAL1515604.1"/>
    <property type="molecule type" value="Genomic_DNA"/>
</dbReference>
<keyword evidence="4" id="KW-1185">Reference proteome</keyword>
<evidence type="ECO:0000256" key="2">
    <source>
        <dbReference type="SAM" id="SignalP"/>
    </source>
</evidence>
<proteinExistence type="predicted"/>
<sequence length="201" mass="21526">MALLPLTASLACALIASAPAHGGIRPVSTVHPSRARPLLARLGPAALHAAIDDLQSSDWQPFRMEPPWLHPCFLASFCCGPSVIRALSLRRPLFAFAPLIVLFTSMAHWIDPRKESTARRVDVWCVRLGLAFQVVLGVLLVPRGLPGLALGYTLGMACYMGGRVLTVRGHKLLGAWVHVGVNLFANMGNALMLAQGIPASP</sequence>
<name>A0AB34JAN6_PRYPA</name>
<comment type="caution">
    <text evidence="3">The sequence shown here is derived from an EMBL/GenBank/DDBJ whole genome shotgun (WGS) entry which is preliminary data.</text>
</comment>
<accession>A0AB34JAN6</accession>
<dbReference type="AlphaFoldDB" id="A0AB34JAN6"/>
<feature type="transmembrane region" description="Helical" evidence="1">
    <location>
        <begin position="130"/>
        <end position="154"/>
    </location>
</feature>
<keyword evidence="1" id="KW-0472">Membrane</keyword>
<evidence type="ECO:0000256" key="1">
    <source>
        <dbReference type="SAM" id="Phobius"/>
    </source>
</evidence>
<dbReference type="Proteomes" id="UP001515480">
    <property type="component" value="Unassembled WGS sequence"/>
</dbReference>
<evidence type="ECO:0000313" key="3">
    <source>
        <dbReference type="EMBL" id="KAL1515604.1"/>
    </source>
</evidence>
<organism evidence="3 4">
    <name type="scientific">Prymnesium parvum</name>
    <name type="common">Toxic golden alga</name>
    <dbReference type="NCBI Taxonomy" id="97485"/>
    <lineage>
        <taxon>Eukaryota</taxon>
        <taxon>Haptista</taxon>
        <taxon>Haptophyta</taxon>
        <taxon>Prymnesiophyceae</taxon>
        <taxon>Prymnesiales</taxon>
        <taxon>Prymnesiaceae</taxon>
        <taxon>Prymnesium</taxon>
    </lineage>
</organism>
<feature type="signal peptide" evidence="2">
    <location>
        <begin position="1"/>
        <end position="22"/>
    </location>
</feature>
<evidence type="ECO:0000313" key="4">
    <source>
        <dbReference type="Proteomes" id="UP001515480"/>
    </source>
</evidence>
<feature type="transmembrane region" description="Helical" evidence="1">
    <location>
        <begin position="93"/>
        <end position="110"/>
    </location>
</feature>